<protein>
    <submittedName>
        <fullName evidence="3">ABC transporter substrate-binding protein</fullName>
    </submittedName>
</protein>
<keyword evidence="1" id="KW-0732">Signal</keyword>
<comment type="caution">
    <text evidence="3">The sequence shown here is derived from an EMBL/GenBank/DDBJ whole genome shotgun (WGS) entry which is preliminary data.</text>
</comment>
<dbReference type="Gene3D" id="3.40.190.10">
    <property type="entry name" value="Periplasmic binding protein-like II"/>
    <property type="match status" value="2"/>
</dbReference>
<feature type="chain" id="PRO_5046794930" evidence="1">
    <location>
        <begin position="26"/>
        <end position="357"/>
    </location>
</feature>
<dbReference type="PANTHER" id="PTHR31528:SF15">
    <property type="entry name" value="RIBOFLAVIN-BINDING PROTEIN RIBY"/>
    <property type="match status" value="1"/>
</dbReference>
<dbReference type="SUPFAM" id="SSF53850">
    <property type="entry name" value="Periplasmic binding protein-like II"/>
    <property type="match status" value="1"/>
</dbReference>
<feature type="signal peptide" evidence="1">
    <location>
        <begin position="1"/>
        <end position="25"/>
    </location>
</feature>
<name>A0ABW6ZQQ7_9HYPH</name>
<feature type="domain" description="Solute-binding protein family 3/N-terminal" evidence="2">
    <location>
        <begin position="40"/>
        <end position="245"/>
    </location>
</feature>
<keyword evidence="4" id="KW-1185">Reference proteome</keyword>
<dbReference type="InterPro" id="IPR015168">
    <property type="entry name" value="SsuA/THI5"/>
</dbReference>
<sequence length="357" mass="38394">MKKNILWTVAASCVVAIGATLHVAAAPALETVKIGICTPALTMGVAPFAVAEKMGYLAAEGYRVDLVAAGTATDCAKYVATRQFPYAQFSIEPIVTMRQQGVKMTTFYTHNQGNVYGIAVPEDSPIKSISDLKGKKVGVTSLSSVGVFVARALLQQAGLQPTDFTPVVVGQGAQTAELLRSKQVDALSAYDTQFALVRNAGVPMRELPVPDEFSGMPTTGFVALESVLQANPKTAEAIGRAWAMGTVFAMANPAAAVRMTWEQYPQTKPSGRSDEQALADDLSVLKARLENLKLEKSHVTRWGENNPASYKRYLDFITKWNIVKPGVDASEVFTNAYVAGFNTFDVAKVEAQAKAYR</sequence>
<dbReference type="InterPro" id="IPR001638">
    <property type="entry name" value="Solute-binding_3/MltF_N"/>
</dbReference>
<dbReference type="InterPro" id="IPR027939">
    <property type="entry name" value="NMT1/THI5"/>
</dbReference>
<evidence type="ECO:0000313" key="4">
    <source>
        <dbReference type="Proteomes" id="UP001604043"/>
    </source>
</evidence>
<dbReference type="SMART" id="SM00062">
    <property type="entry name" value="PBPb"/>
    <property type="match status" value="1"/>
</dbReference>
<dbReference type="EMBL" id="JBAFUR010000010">
    <property type="protein sequence ID" value="MFG1255328.1"/>
    <property type="molecule type" value="Genomic_DNA"/>
</dbReference>
<proteinExistence type="predicted"/>
<reference evidence="3 4" key="1">
    <citation type="submission" date="2024-02" db="EMBL/GenBank/DDBJ databases">
        <title>Expansion and revision of Xanthobacter and proposal of Roseixanthobacter gen. nov.</title>
        <authorList>
            <person name="Soltysiak M.P.M."/>
            <person name="Jalihal A."/>
            <person name="Ory A."/>
            <person name="Chrisophersen C."/>
            <person name="Lee A.D."/>
            <person name="Boulton J."/>
            <person name="Springer M."/>
        </authorList>
    </citation>
    <scope>NUCLEOTIDE SEQUENCE [LARGE SCALE GENOMIC DNA]</scope>
    <source>
        <strain evidence="3 4">CB5</strain>
    </source>
</reference>
<gene>
    <name evidence="3" type="ORF">V5F30_24170</name>
</gene>
<evidence type="ECO:0000256" key="1">
    <source>
        <dbReference type="SAM" id="SignalP"/>
    </source>
</evidence>
<dbReference type="PANTHER" id="PTHR31528">
    <property type="entry name" value="4-AMINO-5-HYDROXYMETHYL-2-METHYLPYRIMIDINE PHOSPHATE SYNTHASE THI11-RELATED"/>
    <property type="match status" value="1"/>
</dbReference>
<evidence type="ECO:0000313" key="3">
    <source>
        <dbReference type="EMBL" id="MFG1255328.1"/>
    </source>
</evidence>
<evidence type="ECO:0000259" key="2">
    <source>
        <dbReference type="SMART" id="SM00062"/>
    </source>
</evidence>
<dbReference type="Pfam" id="PF09084">
    <property type="entry name" value="NMT1"/>
    <property type="match status" value="1"/>
</dbReference>
<accession>A0ABW6ZQQ7</accession>
<dbReference type="RefSeq" id="WP_394010249.1">
    <property type="nucleotide sequence ID" value="NZ_JBAFUR010000010.1"/>
</dbReference>
<organism evidence="3 4">
    <name type="scientific">Xanthobacter aminoxidans</name>
    <dbReference type="NCBI Taxonomy" id="186280"/>
    <lineage>
        <taxon>Bacteria</taxon>
        <taxon>Pseudomonadati</taxon>
        <taxon>Pseudomonadota</taxon>
        <taxon>Alphaproteobacteria</taxon>
        <taxon>Hyphomicrobiales</taxon>
        <taxon>Xanthobacteraceae</taxon>
        <taxon>Xanthobacter</taxon>
    </lineage>
</organism>
<dbReference type="Proteomes" id="UP001604043">
    <property type="component" value="Unassembled WGS sequence"/>
</dbReference>